<comment type="subcellular location">
    <subcellularLocation>
        <location evidence="1">Secreted</location>
    </subcellularLocation>
</comment>
<keyword evidence="10" id="KW-0961">Cell wall biogenesis/degradation</keyword>
<dbReference type="RefSeq" id="XP_069310825.1">
    <property type="nucleotide sequence ID" value="XM_069447894.1"/>
</dbReference>
<dbReference type="InterPro" id="IPR006626">
    <property type="entry name" value="PbH1"/>
</dbReference>
<dbReference type="PROSITE" id="PS00502">
    <property type="entry name" value="POLYGALACTURONASE"/>
    <property type="match status" value="1"/>
</dbReference>
<evidence type="ECO:0000256" key="14">
    <source>
        <dbReference type="SAM" id="SignalP"/>
    </source>
</evidence>
<dbReference type="Gene3D" id="2.160.20.10">
    <property type="entry name" value="Single-stranded right-handed beta-helix, Pectin lyase-like"/>
    <property type="match status" value="1"/>
</dbReference>
<gene>
    <name evidence="15" type="ORF">ACET3X_000583</name>
</gene>
<evidence type="ECO:0000256" key="13">
    <source>
        <dbReference type="RuleBase" id="RU361169"/>
    </source>
</evidence>
<dbReference type="SMART" id="SM00710">
    <property type="entry name" value="PbH1"/>
    <property type="match status" value="5"/>
</dbReference>
<dbReference type="Pfam" id="PF00295">
    <property type="entry name" value="Glyco_hydro_28"/>
    <property type="match status" value="1"/>
</dbReference>
<comment type="similarity">
    <text evidence="2 13">Belongs to the glycosyl hydrolase 28 family.</text>
</comment>
<comment type="caution">
    <text evidence="15">The sequence shown here is derived from an EMBL/GenBank/DDBJ whole genome shotgun (WGS) entry which is preliminary data.</text>
</comment>
<proteinExistence type="inferred from homology"/>
<evidence type="ECO:0000256" key="6">
    <source>
        <dbReference type="ARBA" id="ARBA00022737"/>
    </source>
</evidence>
<feature type="active site" evidence="12">
    <location>
        <position position="239"/>
    </location>
</feature>
<keyword evidence="16" id="KW-1185">Reference proteome</keyword>
<evidence type="ECO:0000256" key="9">
    <source>
        <dbReference type="ARBA" id="ARBA00023295"/>
    </source>
</evidence>
<evidence type="ECO:0000256" key="4">
    <source>
        <dbReference type="ARBA" id="ARBA00022525"/>
    </source>
</evidence>
<dbReference type="EC" id="3.2.1.15" evidence="3"/>
<keyword evidence="7 13" id="KW-0378">Hydrolase</keyword>
<dbReference type="InterPro" id="IPR012334">
    <property type="entry name" value="Pectin_lyas_fold"/>
</dbReference>
<evidence type="ECO:0000256" key="10">
    <source>
        <dbReference type="ARBA" id="ARBA00023316"/>
    </source>
</evidence>
<dbReference type="InterPro" id="IPR011050">
    <property type="entry name" value="Pectin_lyase_fold/virulence"/>
</dbReference>
<protein>
    <recommendedName>
        <fullName evidence="3">endo-polygalacturonase</fullName>
        <ecNumber evidence="3">3.2.1.15</ecNumber>
    </recommendedName>
</protein>
<dbReference type="EMBL" id="JBHGVX010000001">
    <property type="protein sequence ID" value="KAL1800241.1"/>
    <property type="molecule type" value="Genomic_DNA"/>
</dbReference>
<evidence type="ECO:0000313" key="15">
    <source>
        <dbReference type="EMBL" id="KAL1800241.1"/>
    </source>
</evidence>
<feature type="chain" id="PRO_5045674827" description="endo-polygalacturonase" evidence="14">
    <location>
        <begin position="20"/>
        <end position="379"/>
    </location>
</feature>
<evidence type="ECO:0000256" key="1">
    <source>
        <dbReference type="ARBA" id="ARBA00004613"/>
    </source>
</evidence>
<dbReference type="PANTHER" id="PTHR31884">
    <property type="entry name" value="POLYGALACTURONASE"/>
    <property type="match status" value="1"/>
</dbReference>
<evidence type="ECO:0000256" key="11">
    <source>
        <dbReference type="ARBA" id="ARBA00034074"/>
    </source>
</evidence>
<keyword evidence="4" id="KW-0964">Secreted</keyword>
<evidence type="ECO:0000256" key="5">
    <source>
        <dbReference type="ARBA" id="ARBA00022729"/>
    </source>
</evidence>
<evidence type="ECO:0000256" key="2">
    <source>
        <dbReference type="ARBA" id="ARBA00008834"/>
    </source>
</evidence>
<evidence type="ECO:0000256" key="3">
    <source>
        <dbReference type="ARBA" id="ARBA00012736"/>
    </source>
</evidence>
<dbReference type="Proteomes" id="UP001578633">
    <property type="component" value="Chromosome 1"/>
</dbReference>
<keyword evidence="9 13" id="KW-0326">Glycosidase</keyword>
<keyword evidence="8" id="KW-1015">Disulfide bond</keyword>
<evidence type="ECO:0000256" key="8">
    <source>
        <dbReference type="ARBA" id="ARBA00023157"/>
    </source>
</evidence>
<dbReference type="InterPro" id="IPR000743">
    <property type="entry name" value="Glyco_hydro_28"/>
</dbReference>
<evidence type="ECO:0000313" key="16">
    <source>
        <dbReference type="Proteomes" id="UP001578633"/>
    </source>
</evidence>
<evidence type="ECO:0000256" key="12">
    <source>
        <dbReference type="PROSITE-ProRule" id="PRU10052"/>
    </source>
</evidence>
<name>A0ABR3UXU9_9PLEO</name>
<sequence length="379" mass="38680">MVALTLGIFLTSLAASAVAAPAPAITPAPKPEVVKRVSSCTFSGSSGAAEASKSQSSCATMVLSNVAVPSGTTLDLSKLADGTTVIFEGTTTWGYSEWAGPLLDIRGKKITVKGAAGSVLNGDGARWWDGEGGNGGKTKPKFFSAHALTDSSITGITIKNPPVQVVSINGCDGLTVTDMTIDASDGDKDEQGHNTDGFDIGESNNVIIDGAKVYNQDDCVAVNSGTEITFKNGLCSGGHGLSIGSVGGRDDNTVDTVTFSNSEVTKSVNGVRIKAKSGTTGKINKVTYEDITLSDISKYGVLIEQNYDGGDLHGDADNGVPITGLTLDNVTGSVSSSGYDVVVTCGEGSCTGWTWTGVDVTGGKTYAKCSNVPSVTKCS</sequence>
<dbReference type="PANTHER" id="PTHR31884:SF1">
    <property type="entry name" value="POLYGALACTURONASE"/>
    <property type="match status" value="1"/>
</dbReference>
<dbReference type="GeneID" id="96080905"/>
<dbReference type="SUPFAM" id="SSF51126">
    <property type="entry name" value="Pectin lyase-like"/>
    <property type="match status" value="1"/>
</dbReference>
<accession>A0ABR3UXU9</accession>
<dbReference type="InterPro" id="IPR050434">
    <property type="entry name" value="Glycosyl_hydrlase_28"/>
</dbReference>
<keyword evidence="5 14" id="KW-0732">Signal</keyword>
<feature type="signal peptide" evidence="14">
    <location>
        <begin position="1"/>
        <end position="19"/>
    </location>
</feature>
<evidence type="ECO:0000256" key="7">
    <source>
        <dbReference type="ARBA" id="ARBA00022801"/>
    </source>
</evidence>
<reference evidence="15 16" key="1">
    <citation type="submission" date="2024-09" db="EMBL/GenBank/DDBJ databases">
        <title>T2T genomes of carrot and Alternaria dauci and their utility for understanding host-pathogen interaction during carrot leaf blight disease.</title>
        <authorList>
            <person name="Liu W."/>
            <person name="Xu S."/>
            <person name="Ou C."/>
            <person name="Liu X."/>
            <person name="Zhuang F."/>
            <person name="Deng X.W."/>
        </authorList>
    </citation>
    <scope>NUCLEOTIDE SEQUENCE [LARGE SCALE GENOMIC DNA]</scope>
    <source>
        <strain evidence="15 16">A2016</strain>
    </source>
</reference>
<keyword evidence="6" id="KW-0677">Repeat</keyword>
<organism evidence="15 16">
    <name type="scientific">Alternaria dauci</name>
    <dbReference type="NCBI Taxonomy" id="48095"/>
    <lineage>
        <taxon>Eukaryota</taxon>
        <taxon>Fungi</taxon>
        <taxon>Dikarya</taxon>
        <taxon>Ascomycota</taxon>
        <taxon>Pezizomycotina</taxon>
        <taxon>Dothideomycetes</taxon>
        <taxon>Pleosporomycetidae</taxon>
        <taxon>Pleosporales</taxon>
        <taxon>Pleosporineae</taxon>
        <taxon>Pleosporaceae</taxon>
        <taxon>Alternaria</taxon>
        <taxon>Alternaria sect. Porri</taxon>
    </lineage>
</organism>
<comment type="catalytic activity">
    <reaction evidence="11">
        <text>(1,4-alpha-D-galacturonosyl)n+m + H2O = (1,4-alpha-D-galacturonosyl)n + (1,4-alpha-D-galacturonosyl)m.</text>
        <dbReference type="EC" id="3.2.1.15"/>
    </reaction>
</comment>